<keyword evidence="2" id="KW-0442">Lipid degradation</keyword>
<dbReference type="RefSeq" id="WP_259866687.1">
    <property type="nucleotide sequence ID" value="NZ_BAAAST010000015.1"/>
</dbReference>
<dbReference type="PANTHER" id="PTHR10272">
    <property type="entry name" value="PLATELET-ACTIVATING FACTOR ACETYLHYDROLASE"/>
    <property type="match status" value="1"/>
</dbReference>
<evidence type="ECO:0000313" key="5">
    <source>
        <dbReference type="Proteomes" id="UP001059617"/>
    </source>
</evidence>
<reference evidence="4" key="2">
    <citation type="submission" date="2022-09" db="EMBL/GenBank/DDBJ databases">
        <title>Biosynthetic gene clusters of Dactylosporangioum fulvum.</title>
        <authorList>
            <person name="Caradec T."/>
        </authorList>
    </citation>
    <scope>NUCLEOTIDE SEQUENCE</scope>
    <source>
        <strain evidence="4">NRRL B-16292</strain>
    </source>
</reference>
<dbReference type="GO" id="GO:0016787">
    <property type="term" value="F:hydrolase activity"/>
    <property type="evidence" value="ECO:0007669"/>
    <property type="project" value="UniProtKB-KW"/>
</dbReference>
<dbReference type="EMBL" id="CP073720">
    <property type="protein sequence ID" value="UWP86972.1"/>
    <property type="molecule type" value="Genomic_DNA"/>
</dbReference>
<accession>A0ABY5WAT5</accession>
<name>A0ABY5WAT5_9ACTN</name>
<keyword evidence="5" id="KW-1185">Reference proteome</keyword>
<gene>
    <name evidence="4" type="ORF">Dfulv_23125</name>
</gene>
<proteinExistence type="predicted"/>
<keyword evidence="3" id="KW-0443">Lipid metabolism</keyword>
<dbReference type="PANTHER" id="PTHR10272:SF0">
    <property type="entry name" value="PLATELET-ACTIVATING FACTOR ACETYLHYDROLASE"/>
    <property type="match status" value="1"/>
</dbReference>
<evidence type="ECO:0000256" key="1">
    <source>
        <dbReference type="ARBA" id="ARBA00022801"/>
    </source>
</evidence>
<dbReference type="Pfam" id="PF07224">
    <property type="entry name" value="Chlorophyllase"/>
    <property type="match status" value="1"/>
</dbReference>
<keyword evidence="1 4" id="KW-0378">Hydrolase</keyword>
<sequence length="309" mass="32444">MTRVQGRPGLGTPAATTFGGCAVRLVHLLLACSILMTGLLAGCGRGDPVTAASGAAVSPGAVTERMLQVANGADRPLPTLLVHPTAGGRFPVVVFSHGYTRRPEDYLRLFHAWAAAGFIVAAPTFPHSARDSKRLDDRDIVNQPGDNAAVLTAVLALDTTQGDPLADRIDRDAVAAAGHSLGGMTTVGMFTKHRDDRLKAGIVLAGGQWPFGVGYSGAPAPILFVHGRQDTVVRFEGCTEAYEPLAWPKALLDLPNGDHLAPYLGPDRDFDVVAAVTGDFLRWALLGDQSARGRMTADAGSRGKVADHL</sequence>
<dbReference type="Gene3D" id="3.40.50.1820">
    <property type="entry name" value="alpha/beta hydrolase"/>
    <property type="match status" value="1"/>
</dbReference>
<evidence type="ECO:0000256" key="2">
    <source>
        <dbReference type="ARBA" id="ARBA00022963"/>
    </source>
</evidence>
<organism evidence="4 5">
    <name type="scientific">Dactylosporangium fulvum</name>
    <dbReference type="NCBI Taxonomy" id="53359"/>
    <lineage>
        <taxon>Bacteria</taxon>
        <taxon>Bacillati</taxon>
        <taxon>Actinomycetota</taxon>
        <taxon>Actinomycetes</taxon>
        <taxon>Micromonosporales</taxon>
        <taxon>Micromonosporaceae</taxon>
        <taxon>Dactylosporangium</taxon>
    </lineage>
</organism>
<dbReference type="SUPFAM" id="SSF53474">
    <property type="entry name" value="alpha/beta-Hydrolases"/>
    <property type="match status" value="1"/>
</dbReference>
<dbReference type="PROSITE" id="PS51257">
    <property type="entry name" value="PROKAR_LIPOPROTEIN"/>
    <property type="match status" value="1"/>
</dbReference>
<evidence type="ECO:0000256" key="3">
    <source>
        <dbReference type="ARBA" id="ARBA00023098"/>
    </source>
</evidence>
<dbReference type="InterPro" id="IPR017395">
    <property type="entry name" value="Chlorophyllase-like"/>
</dbReference>
<evidence type="ECO:0000313" key="4">
    <source>
        <dbReference type="EMBL" id="UWP86972.1"/>
    </source>
</evidence>
<reference evidence="4" key="1">
    <citation type="submission" date="2021-04" db="EMBL/GenBank/DDBJ databases">
        <authorList>
            <person name="Hartkoorn R.C."/>
            <person name="Beaudoing E."/>
            <person name="Hot D."/>
        </authorList>
    </citation>
    <scope>NUCLEOTIDE SEQUENCE</scope>
    <source>
        <strain evidence="4">NRRL B-16292</strain>
    </source>
</reference>
<protein>
    <submittedName>
        <fullName evidence="4">Alpha/beta hydrolase</fullName>
    </submittedName>
</protein>
<dbReference type="InterPro" id="IPR029058">
    <property type="entry name" value="AB_hydrolase_fold"/>
</dbReference>
<dbReference type="Proteomes" id="UP001059617">
    <property type="component" value="Chromosome"/>
</dbReference>